<evidence type="ECO:0000313" key="2">
    <source>
        <dbReference type="EMBL" id="GGP67065.1"/>
    </source>
</evidence>
<name>A0A918APY0_9PSEU</name>
<protein>
    <recommendedName>
        <fullName evidence="1">MEDS domain-containing protein</fullName>
    </recommendedName>
</protein>
<dbReference type="NCBIfam" id="NF041045">
    <property type="entry name" value="RsbA_anti_sig"/>
    <property type="match status" value="1"/>
</dbReference>
<evidence type="ECO:0000259" key="1">
    <source>
        <dbReference type="Pfam" id="PF14417"/>
    </source>
</evidence>
<keyword evidence="3" id="KW-1185">Reference proteome</keyword>
<organism evidence="2 3">
    <name type="scientific">Saccharothrix coeruleofusca</name>
    <dbReference type="NCBI Taxonomy" id="33919"/>
    <lineage>
        <taxon>Bacteria</taxon>
        <taxon>Bacillati</taxon>
        <taxon>Actinomycetota</taxon>
        <taxon>Actinomycetes</taxon>
        <taxon>Pseudonocardiales</taxon>
        <taxon>Pseudonocardiaceae</taxon>
        <taxon>Saccharothrix</taxon>
    </lineage>
</organism>
<dbReference type="InterPro" id="IPR025847">
    <property type="entry name" value="MEDS_domain"/>
</dbReference>
<sequence length="320" mass="34699">MSEDRFRHHAAVYTTDEEFLAVAAPFVAEGIELGEPVLVATTPANVESLRSALGTLAGDFDHAETAYFGRRPPERATAFFRYWQHKVTSATCRNVRVLAEPLWAGRTRADATAWRRMESGLNVVLAATNVWMLCPYDARVVGEEGVTHALMTHPEHVVDGEVITSPHYVEPAHYADTCDALPLPPRPADARVLPLRGDLQALRRFIVGRAIGFGLSEENAAMLTVAVGEALAFLRDDGHAAMWLADGSLVCELSGAQAGELDPFAGFRPPALHAPTAPGDGLWVTRQICESVDVRCVEGTVVFRLRVAGPRAAESAVPER</sequence>
<reference evidence="2" key="2">
    <citation type="submission" date="2020-09" db="EMBL/GenBank/DDBJ databases">
        <authorList>
            <person name="Sun Q."/>
            <person name="Ohkuma M."/>
        </authorList>
    </citation>
    <scope>NUCLEOTIDE SEQUENCE</scope>
    <source>
        <strain evidence="2">JCM 3313</strain>
    </source>
</reference>
<accession>A0A918APY0</accession>
<dbReference type="Pfam" id="PF14417">
    <property type="entry name" value="MEDS"/>
    <property type="match status" value="1"/>
</dbReference>
<feature type="domain" description="MEDS" evidence="1">
    <location>
        <begin position="7"/>
        <end position="154"/>
    </location>
</feature>
<evidence type="ECO:0000313" key="3">
    <source>
        <dbReference type="Proteomes" id="UP000639606"/>
    </source>
</evidence>
<dbReference type="AlphaFoldDB" id="A0A918APY0"/>
<comment type="caution">
    <text evidence="2">The sequence shown here is derived from an EMBL/GenBank/DDBJ whole genome shotgun (WGS) entry which is preliminary data.</text>
</comment>
<dbReference type="EMBL" id="BMRG01000009">
    <property type="protein sequence ID" value="GGP67065.1"/>
    <property type="molecule type" value="Genomic_DNA"/>
</dbReference>
<dbReference type="RefSeq" id="WP_189225262.1">
    <property type="nucleotide sequence ID" value="NZ_BMRG01000009.1"/>
</dbReference>
<dbReference type="InterPro" id="IPR047718">
    <property type="entry name" value="RsbA-like_anti_sig"/>
</dbReference>
<reference evidence="2" key="1">
    <citation type="journal article" date="2014" name="Int. J. Syst. Evol. Microbiol.">
        <title>Complete genome sequence of Corynebacterium casei LMG S-19264T (=DSM 44701T), isolated from a smear-ripened cheese.</title>
        <authorList>
            <consortium name="US DOE Joint Genome Institute (JGI-PGF)"/>
            <person name="Walter F."/>
            <person name="Albersmeier A."/>
            <person name="Kalinowski J."/>
            <person name="Ruckert C."/>
        </authorList>
    </citation>
    <scope>NUCLEOTIDE SEQUENCE</scope>
    <source>
        <strain evidence="2">JCM 3313</strain>
    </source>
</reference>
<dbReference type="Proteomes" id="UP000639606">
    <property type="component" value="Unassembled WGS sequence"/>
</dbReference>
<gene>
    <name evidence="2" type="ORF">GCM10010185_44900</name>
</gene>
<proteinExistence type="predicted"/>